<keyword evidence="3" id="KW-0597">Phosphoprotein</keyword>
<dbReference type="SMART" id="SM00387">
    <property type="entry name" value="HATPase_c"/>
    <property type="match status" value="1"/>
</dbReference>
<evidence type="ECO:0000256" key="2">
    <source>
        <dbReference type="ARBA" id="ARBA00012438"/>
    </source>
</evidence>
<evidence type="ECO:0000256" key="4">
    <source>
        <dbReference type="ARBA" id="ARBA00022679"/>
    </source>
</evidence>
<dbReference type="Pfam" id="PF02518">
    <property type="entry name" value="HATPase_c"/>
    <property type="match status" value="1"/>
</dbReference>
<dbReference type="PRINTS" id="PR00344">
    <property type="entry name" value="BCTRLSENSOR"/>
</dbReference>
<evidence type="ECO:0000256" key="6">
    <source>
        <dbReference type="SAM" id="MobiDB-lite"/>
    </source>
</evidence>
<evidence type="ECO:0000313" key="8">
    <source>
        <dbReference type="EMBL" id="VEN73611.1"/>
    </source>
</evidence>
<evidence type="ECO:0000256" key="3">
    <source>
        <dbReference type="ARBA" id="ARBA00022553"/>
    </source>
</evidence>
<keyword evidence="5" id="KW-0418">Kinase</keyword>
<accession>A0A484HL41</accession>
<comment type="catalytic activity">
    <reaction evidence="1">
        <text>ATP + protein L-histidine = ADP + protein N-phospho-L-histidine.</text>
        <dbReference type="EC" id="2.7.13.3"/>
    </reaction>
</comment>
<evidence type="ECO:0000256" key="5">
    <source>
        <dbReference type="ARBA" id="ARBA00022777"/>
    </source>
</evidence>
<evidence type="ECO:0000259" key="7">
    <source>
        <dbReference type="PROSITE" id="PS50109"/>
    </source>
</evidence>
<dbReference type="Pfam" id="PF00512">
    <property type="entry name" value="HisKA"/>
    <property type="match status" value="1"/>
</dbReference>
<gene>
    <name evidence="8" type="ORF">EPICR_20076</name>
</gene>
<dbReference type="Gene3D" id="1.10.287.130">
    <property type="match status" value="1"/>
</dbReference>
<feature type="compositionally biased region" description="Basic and acidic residues" evidence="6">
    <location>
        <begin position="417"/>
        <end position="426"/>
    </location>
</feature>
<proteinExistence type="predicted"/>
<dbReference type="GO" id="GO:0009927">
    <property type="term" value="F:histidine phosphotransfer kinase activity"/>
    <property type="evidence" value="ECO:0007669"/>
    <property type="project" value="TreeGrafter"/>
</dbReference>
<dbReference type="SUPFAM" id="SSF102198">
    <property type="entry name" value="Putative cyclase"/>
    <property type="match status" value="1"/>
</dbReference>
<dbReference type="AlphaFoldDB" id="A0A484HL41"/>
<sequence>MTRFIDLSHPITRRTPCYPGDPEIALDQARNIREHGCDVLEISMGSHTGSHIDAPSHMIEGGKTLGDFDLSSFCGKAVKVRPDEDIEGLFDAFDLDGIILETGWGAHFSRPDLYFGPGRPAIPDHFLKAVRRSGIKFFGCDLPSVDPSGSRDKTVHRTLLSRDILIYESLASLDKLPDKTPFFFHGFPLNIPGADGCPVRAAARIGESGRALAAKSRFLAEISHDLRVPLNGMVAIADSLAGGGAGELSEDQAGLAAMMGDCARRLALMADNILEYSIDKRRAVRPSLKPVNVRKVAEWAMTFSKPLARKKPIVFINDIPENLPMARADENKLGRILQNLMANAAKFTQKGRITVDARAMRDGEIRVSVADTGPGIPKDRQALIFKPFERAGAPKDSRDSGVGLGLAVARKLAREHGGEIRLERSGPEGSLFSLILPGAGEPDQKNRN</sequence>
<dbReference type="GO" id="GO:0019441">
    <property type="term" value="P:L-tryptophan catabolic process to kynurenine"/>
    <property type="evidence" value="ECO:0007669"/>
    <property type="project" value="InterPro"/>
</dbReference>
<dbReference type="GO" id="GO:0005886">
    <property type="term" value="C:plasma membrane"/>
    <property type="evidence" value="ECO:0007669"/>
    <property type="project" value="TreeGrafter"/>
</dbReference>
<keyword evidence="4" id="KW-0808">Transferase</keyword>
<organism evidence="8">
    <name type="scientific">uncultured Desulfobacteraceae bacterium</name>
    <dbReference type="NCBI Taxonomy" id="218296"/>
    <lineage>
        <taxon>Bacteria</taxon>
        <taxon>Pseudomonadati</taxon>
        <taxon>Thermodesulfobacteriota</taxon>
        <taxon>Desulfobacteria</taxon>
        <taxon>Desulfobacterales</taxon>
        <taxon>Desulfobacteraceae</taxon>
        <taxon>environmental samples</taxon>
    </lineage>
</organism>
<dbReference type="PROSITE" id="PS50109">
    <property type="entry name" value="HIS_KIN"/>
    <property type="match status" value="1"/>
</dbReference>
<feature type="region of interest" description="Disordered" evidence="6">
    <location>
        <begin position="417"/>
        <end position="448"/>
    </location>
</feature>
<dbReference type="SUPFAM" id="SSF55874">
    <property type="entry name" value="ATPase domain of HSP90 chaperone/DNA topoisomerase II/histidine kinase"/>
    <property type="match status" value="1"/>
</dbReference>
<dbReference type="CDD" id="cd00082">
    <property type="entry name" value="HisKA"/>
    <property type="match status" value="1"/>
</dbReference>
<dbReference type="PANTHER" id="PTHR43047">
    <property type="entry name" value="TWO-COMPONENT HISTIDINE PROTEIN KINASE"/>
    <property type="match status" value="1"/>
</dbReference>
<feature type="domain" description="Histidine kinase" evidence="7">
    <location>
        <begin position="221"/>
        <end position="440"/>
    </location>
</feature>
<dbReference type="InterPro" id="IPR003594">
    <property type="entry name" value="HATPase_dom"/>
</dbReference>
<dbReference type="InterPro" id="IPR036890">
    <property type="entry name" value="HATPase_C_sf"/>
</dbReference>
<dbReference type="InterPro" id="IPR037175">
    <property type="entry name" value="KFase_sf"/>
</dbReference>
<dbReference type="InterPro" id="IPR003661">
    <property type="entry name" value="HisK_dim/P_dom"/>
</dbReference>
<protein>
    <recommendedName>
        <fullName evidence="2">histidine kinase</fullName>
        <ecNumber evidence="2">2.7.13.3</ecNumber>
    </recommendedName>
</protein>
<dbReference type="InterPro" id="IPR007325">
    <property type="entry name" value="KFase/CYL"/>
</dbReference>
<dbReference type="Pfam" id="PF04199">
    <property type="entry name" value="Cyclase"/>
    <property type="match status" value="1"/>
</dbReference>
<dbReference type="GO" id="GO:0004061">
    <property type="term" value="F:arylformamidase activity"/>
    <property type="evidence" value="ECO:0007669"/>
    <property type="project" value="InterPro"/>
</dbReference>
<dbReference type="PANTHER" id="PTHR43047:SF9">
    <property type="entry name" value="HISTIDINE KINASE"/>
    <property type="match status" value="1"/>
</dbReference>
<dbReference type="Gene3D" id="3.50.30.50">
    <property type="entry name" value="Putative cyclase"/>
    <property type="match status" value="1"/>
</dbReference>
<dbReference type="SUPFAM" id="SSF47384">
    <property type="entry name" value="Homodimeric domain of signal transducing histidine kinase"/>
    <property type="match status" value="1"/>
</dbReference>
<reference evidence="8" key="1">
    <citation type="submission" date="2019-01" db="EMBL/GenBank/DDBJ databases">
        <authorList>
            <consortium name="Genoscope - CEA"/>
            <person name="William W."/>
        </authorList>
    </citation>
    <scope>NUCLEOTIDE SEQUENCE</scope>
    <source>
        <strain evidence="8">CR-1</strain>
    </source>
</reference>
<name>A0A484HL41_9BACT</name>
<dbReference type="GO" id="GO:0000155">
    <property type="term" value="F:phosphorelay sensor kinase activity"/>
    <property type="evidence" value="ECO:0007669"/>
    <property type="project" value="InterPro"/>
</dbReference>
<dbReference type="Gene3D" id="3.30.565.10">
    <property type="entry name" value="Histidine kinase-like ATPase, C-terminal domain"/>
    <property type="match status" value="1"/>
</dbReference>
<evidence type="ECO:0000256" key="1">
    <source>
        <dbReference type="ARBA" id="ARBA00000085"/>
    </source>
</evidence>
<dbReference type="InterPro" id="IPR005467">
    <property type="entry name" value="His_kinase_dom"/>
</dbReference>
<dbReference type="EMBL" id="CAACVI010000012">
    <property type="protein sequence ID" value="VEN73611.1"/>
    <property type="molecule type" value="Genomic_DNA"/>
</dbReference>
<dbReference type="EC" id="2.7.13.3" evidence="2"/>
<dbReference type="InterPro" id="IPR036097">
    <property type="entry name" value="HisK_dim/P_sf"/>
</dbReference>
<dbReference type="InterPro" id="IPR004358">
    <property type="entry name" value="Sig_transdc_His_kin-like_C"/>
</dbReference>
<dbReference type="SMART" id="SM00388">
    <property type="entry name" value="HisKA"/>
    <property type="match status" value="1"/>
</dbReference>